<sequence>MVPGLSREEFVELLEAAVRHRIFEYRGVHEHSLPRMMVVLMEYPHTAGLRGQRKHWYRFVVRSESDGTAEELWIDRNSSRLDRATFRPPTNARTKPKLPDLIGLEDVPDDDRWLSGSEPQVHKFVEVLVEEWFAARRAFAG</sequence>
<evidence type="ECO:0000313" key="2">
    <source>
        <dbReference type="Proteomes" id="UP000681075"/>
    </source>
</evidence>
<organism evidence="1 2">
    <name type="scientific">Roseiterribacter gracilis</name>
    <dbReference type="NCBI Taxonomy" id="2812848"/>
    <lineage>
        <taxon>Bacteria</taxon>
        <taxon>Pseudomonadati</taxon>
        <taxon>Pseudomonadota</taxon>
        <taxon>Alphaproteobacteria</taxon>
        <taxon>Rhodospirillales</taxon>
        <taxon>Roseiterribacteraceae</taxon>
        <taxon>Roseiterribacter</taxon>
    </lineage>
</organism>
<evidence type="ECO:0000313" key="1">
    <source>
        <dbReference type="EMBL" id="GIL40684.1"/>
    </source>
</evidence>
<accession>A0A8S8XDC8</accession>
<proteinExistence type="predicted"/>
<dbReference type="AlphaFoldDB" id="A0A8S8XDC8"/>
<name>A0A8S8XDC8_9PROT</name>
<protein>
    <submittedName>
        <fullName evidence="1">Uncharacterized protein</fullName>
    </submittedName>
</protein>
<reference evidence="1" key="1">
    <citation type="submission" date="2021-02" db="EMBL/GenBank/DDBJ databases">
        <title>Genome sequence of Rhodospirillales sp. strain TMPK1 isolated from soil.</title>
        <authorList>
            <person name="Nakai R."/>
            <person name="Kusada H."/>
            <person name="Tamaki H."/>
        </authorList>
    </citation>
    <scope>NUCLEOTIDE SEQUENCE</scope>
    <source>
        <strain evidence="1">TMPK1</strain>
    </source>
</reference>
<gene>
    <name evidence="1" type="ORF">TMPK1_29210</name>
</gene>
<dbReference type="Proteomes" id="UP000681075">
    <property type="component" value="Unassembled WGS sequence"/>
</dbReference>
<dbReference type="EMBL" id="BOPV01000001">
    <property type="protein sequence ID" value="GIL40684.1"/>
    <property type="molecule type" value="Genomic_DNA"/>
</dbReference>
<keyword evidence="2" id="KW-1185">Reference proteome</keyword>
<comment type="caution">
    <text evidence="1">The sequence shown here is derived from an EMBL/GenBank/DDBJ whole genome shotgun (WGS) entry which is preliminary data.</text>
</comment>